<accession>A0A7R9BMS0</accession>
<dbReference type="EMBL" id="OA883190">
    <property type="protein sequence ID" value="CAD7278208.1"/>
    <property type="molecule type" value="Genomic_DNA"/>
</dbReference>
<dbReference type="InterPro" id="IPR036236">
    <property type="entry name" value="Znf_C2H2_sf"/>
</dbReference>
<dbReference type="InterPro" id="IPR013087">
    <property type="entry name" value="Znf_C2H2_type"/>
</dbReference>
<feature type="domain" description="U1-type" evidence="9">
    <location>
        <begin position="198"/>
        <end position="232"/>
    </location>
</feature>
<feature type="domain" description="C2H2-type" evidence="8">
    <location>
        <begin position="262"/>
        <end position="286"/>
    </location>
</feature>
<evidence type="ECO:0000259" key="9">
    <source>
        <dbReference type="SMART" id="SM00451"/>
    </source>
</evidence>
<keyword evidence="11" id="KW-1185">Reference proteome</keyword>
<feature type="region of interest" description="Disordered" evidence="7">
    <location>
        <begin position="164"/>
        <end position="191"/>
    </location>
</feature>
<dbReference type="PANTHER" id="PTHR23067:SF14">
    <property type="entry name" value="C2H2-TYPE DOMAIN-CONTAINING PROTEIN"/>
    <property type="match status" value="1"/>
</dbReference>
<dbReference type="AlphaFoldDB" id="A0A7R9BMS0"/>
<dbReference type="InterPro" id="IPR051845">
    <property type="entry name" value="Znf385"/>
</dbReference>
<reference evidence="10" key="1">
    <citation type="submission" date="2020-11" db="EMBL/GenBank/DDBJ databases">
        <authorList>
            <person name="Tran Van P."/>
        </authorList>
    </citation>
    <scope>NUCLEOTIDE SEQUENCE</scope>
</reference>
<feature type="compositionally biased region" description="Low complexity" evidence="7">
    <location>
        <begin position="164"/>
        <end position="173"/>
    </location>
</feature>
<keyword evidence="6" id="KW-0539">Nucleus</keyword>
<comment type="subcellular location">
    <subcellularLocation>
        <location evidence="1">Nucleus</location>
    </subcellularLocation>
</comment>
<evidence type="ECO:0008006" key="12">
    <source>
        <dbReference type="Google" id="ProtNLM"/>
    </source>
</evidence>
<dbReference type="Proteomes" id="UP000678499">
    <property type="component" value="Unassembled WGS sequence"/>
</dbReference>
<keyword evidence="3" id="KW-0677">Repeat</keyword>
<dbReference type="Pfam" id="PF12874">
    <property type="entry name" value="zf-met"/>
    <property type="match status" value="2"/>
</dbReference>
<dbReference type="GO" id="GO:0005634">
    <property type="term" value="C:nucleus"/>
    <property type="evidence" value="ECO:0007669"/>
    <property type="project" value="UniProtKB-SubCell"/>
</dbReference>
<evidence type="ECO:0000313" key="10">
    <source>
        <dbReference type="EMBL" id="CAD7278208.1"/>
    </source>
</evidence>
<dbReference type="InterPro" id="IPR003604">
    <property type="entry name" value="Matrin/U1-like-C_Znf_C2H2"/>
</dbReference>
<feature type="domain" description="C2H2-type" evidence="8">
    <location>
        <begin position="201"/>
        <end position="225"/>
    </location>
</feature>
<dbReference type="GO" id="GO:0003676">
    <property type="term" value="F:nucleic acid binding"/>
    <property type="evidence" value="ECO:0007669"/>
    <property type="project" value="InterPro"/>
</dbReference>
<feature type="region of interest" description="Disordered" evidence="7">
    <location>
        <begin position="1"/>
        <end position="26"/>
    </location>
</feature>
<evidence type="ECO:0000259" key="8">
    <source>
        <dbReference type="SMART" id="SM00355"/>
    </source>
</evidence>
<evidence type="ECO:0000256" key="3">
    <source>
        <dbReference type="ARBA" id="ARBA00022737"/>
    </source>
</evidence>
<dbReference type="OrthoDB" id="434647at2759"/>
<feature type="domain" description="U1-type" evidence="9">
    <location>
        <begin position="43"/>
        <end position="77"/>
    </location>
</feature>
<evidence type="ECO:0000256" key="1">
    <source>
        <dbReference type="ARBA" id="ARBA00004123"/>
    </source>
</evidence>
<dbReference type="SUPFAM" id="SSF57667">
    <property type="entry name" value="beta-beta-alpha zinc fingers"/>
    <property type="match status" value="3"/>
</dbReference>
<feature type="region of interest" description="Disordered" evidence="7">
    <location>
        <begin position="219"/>
        <end position="243"/>
    </location>
</feature>
<dbReference type="SMART" id="SM00451">
    <property type="entry name" value="ZnF_U1"/>
    <property type="match status" value="3"/>
</dbReference>
<proteinExistence type="predicted"/>
<feature type="region of interest" description="Disordered" evidence="7">
    <location>
        <begin position="88"/>
        <end position="113"/>
    </location>
</feature>
<evidence type="ECO:0000256" key="7">
    <source>
        <dbReference type="SAM" id="MobiDB-lite"/>
    </source>
</evidence>
<sequence length="305" mass="33740">MARNKRRKKRVLVSGDTAGDISVPSSESDCRCPQILDPLSSELLLHFCPVCNIQLNSCQQSCFHVGGKKHQKRLKYFQIIAQSRVEMTDGSHQSGPEVGVRKPQQVGTCEPQSRSPVPRAAICNPRLEAAMPACFPAGYYNYLAHKAAQLAPLDFSSNSSSSSGVGWSLQSTSTTSEHCNHQETEVQTRSSLSRIRPKVEFHCEVCDVTLKSEFTKETHLSGSKHARKVQAAETSKKYTEPDANTEPGILIERIKSCDGGSFHCEVCDIDLNSILQVDSHVSGAKHKFLKEGKTWKEKSKRRKPA</sequence>
<evidence type="ECO:0000256" key="6">
    <source>
        <dbReference type="ARBA" id="ARBA00023242"/>
    </source>
</evidence>
<evidence type="ECO:0000256" key="2">
    <source>
        <dbReference type="ARBA" id="ARBA00022723"/>
    </source>
</evidence>
<evidence type="ECO:0000256" key="4">
    <source>
        <dbReference type="ARBA" id="ARBA00022771"/>
    </source>
</evidence>
<keyword evidence="2" id="KW-0479">Metal-binding</keyword>
<organism evidence="10">
    <name type="scientific">Notodromas monacha</name>
    <dbReference type="NCBI Taxonomy" id="399045"/>
    <lineage>
        <taxon>Eukaryota</taxon>
        <taxon>Metazoa</taxon>
        <taxon>Ecdysozoa</taxon>
        <taxon>Arthropoda</taxon>
        <taxon>Crustacea</taxon>
        <taxon>Oligostraca</taxon>
        <taxon>Ostracoda</taxon>
        <taxon>Podocopa</taxon>
        <taxon>Podocopida</taxon>
        <taxon>Cypridocopina</taxon>
        <taxon>Cypridoidea</taxon>
        <taxon>Cyprididae</taxon>
        <taxon>Notodromas</taxon>
    </lineage>
</organism>
<gene>
    <name evidence="10" type="ORF">NMOB1V02_LOCUS5919</name>
</gene>
<evidence type="ECO:0000256" key="5">
    <source>
        <dbReference type="ARBA" id="ARBA00022833"/>
    </source>
</evidence>
<feature type="compositionally biased region" description="Basic residues" evidence="7">
    <location>
        <begin position="1"/>
        <end position="11"/>
    </location>
</feature>
<dbReference type="Gene3D" id="3.30.160.60">
    <property type="entry name" value="Classic Zinc Finger"/>
    <property type="match status" value="3"/>
</dbReference>
<evidence type="ECO:0000313" key="11">
    <source>
        <dbReference type="Proteomes" id="UP000678499"/>
    </source>
</evidence>
<feature type="domain" description="C2H2-type" evidence="8">
    <location>
        <begin position="46"/>
        <end position="70"/>
    </location>
</feature>
<feature type="domain" description="U1-type" evidence="9">
    <location>
        <begin position="259"/>
        <end position="294"/>
    </location>
</feature>
<dbReference type="EMBL" id="CAJPEX010001153">
    <property type="protein sequence ID" value="CAG0918360.1"/>
    <property type="molecule type" value="Genomic_DNA"/>
</dbReference>
<dbReference type="PANTHER" id="PTHR23067">
    <property type="entry name" value="DOUBLE-STRANDED RNA-BINDING ZINC FINGER PROTEIN"/>
    <property type="match status" value="1"/>
</dbReference>
<dbReference type="GO" id="GO:0008270">
    <property type="term" value="F:zinc ion binding"/>
    <property type="evidence" value="ECO:0007669"/>
    <property type="project" value="UniProtKB-KW"/>
</dbReference>
<keyword evidence="5" id="KW-0862">Zinc</keyword>
<dbReference type="SMART" id="SM00355">
    <property type="entry name" value="ZnF_C2H2"/>
    <property type="match status" value="3"/>
</dbReference>
<protein>
    <recommendedName>
        <fullName evidence="12">C2H2-type domain-containing protein</fullName>
    </recommendedName>
</protein>
<keyword evidence="4" id="KW-0863">Zinc-finger</keyword>
<name>A0A7R9BMS0_9CRUS</name>